<name>A0A3Q3MHK3_9LABR</name>
<dbReference type="PANTHER" id="PTHR23255:SF49">
    <property type="entry name" value="ANTI-MUELLERIAN HORMONE TYPE-2 RECEPTOR"/>
    <property type="match status" value="1"/>
</dbReference>
<dbReference type="GO" id="GO:0005886">
    <property type="term" value="C:plasma membrane"/>
    <property type="evidence" value="ECO:0007669"/>
    <property type="project" value="TreeGrafter"/>
</dbReference>
<keyword evidence="10" id="KW-0067">ATP-binding</keyword>
<feature type="domain" description="Protein kinase" evidence="15">
    <location>
        <begin position="249"/>
        <end position="548"/>
    </location>
</feature>
<evidence type="ECO:0000256" key="4">
    <source>
        <dbReference type="ARBA" id="ARBA00022527"/>
    </source>
</evidence>
<dbReference type="PROSITE" id="PS50011">
    <property type="entry name" value="PROTEIN_KINASE_DOM"/>
    <property type="match status" value="1"/>
</dbReference>
<dbReference type="InParanoid" id="A0A3Q3MHK3"/>
<keyword evidence="6 14" id="KW-0812">Transmembrane</keyword>
<evidence type="ECO:0000256" key="12">
    <source>
        <dbReference type="ARBA" id="ARBA00023136"/>
    </source>
</evidence>
<dbReference type="Pfam" id="PF07714">
    <property type="entry name" value="PK_Tyr_Ser-Thr"/>
    <property type="match status" value="1"/>
</dbReference>
<dbReference type="CDD" id="cd23616">
    <property type="entry name" value="TFP_LU_ECD_AMHR2"/>
    <property type="match status" value="1"/>
</dbReference>
<evidence type="ECO:0000256" key="11">
    <source>
        <dbReference type="ARBA" id="ARBA00022989"/>
    </source>
</evidence>
<organism evidence="16 17">
    <name type="scientific">Labrus bergylta</name>
    <name type="common">ballan wrasse</name>
    <dbReference type="NCBI Taxonomy" id="56723"/>
    <lineage>
        <taxon>Eukaryota</taxon>
        <taxon>Metazoa</taxon>
        <taxon>Chordata</taxon>
        <taxon>Craniata</taxon>
        <taxon>Vertebrata</taxon>
        <taxon>Euteleostomi</taxon>
        <taxon>Actinopterygii</taxon>
        <taxon>Neopterygii</taxon>
        <taxon>Teleostei</taxon>
        <taxon>Neoteleostei</taxon>
        <taxon>Acanthomorphata</taxon>
        <taxon>Eupercaria</taxon>
        <taxon>Labriformes</taxon>
        <taxon>Labridae</taxon>
        <taxon>Labrus</taxon>
    </lineage>
</organism>
<evidence type="ECO:0000313" key="17">
    <source>
        <dbReference type="Proteomes" id="UP000261660"/>
    </source>
</evidence>
<evidence type="ECO:0000256" key="2">
    <source>
        <dbReference type="ARBA" id="ARBA00009605"/>
    </source>
</evidence>
<dbReference type="GO" id="GO:0005524">
    <property type="term" value="F:ATP binding"/>
    <property type="evidence" value="ECO:0007669"/>
    <property type="project" value="UniProtKB-KW"/>
</dbReference>
<evidence type="ECO:0000256" key="8">
    <source>
        <dbReference type="ARBA" id="ARBA00022741"/>
    </source>
</evidence>
<dbReference type="GO" id="GO:0043235">
    <property type="term" value="C:receptor complex"/>
    <property type="evidence" value="ECO:0007669"/>
    <property type="project" value="TreeGrafter"/>
</dbReference>
<dbReference type="InterPro" id="IPR000719">
    <property type="entry name" value="Prot_kinase_dom"/>
</dbReference>
<comment type="similarity">
    <text evidence="2">Belongs to the protein kinase superfamily. TKL Ser/Thr protein kinase family. TGFB receptor subfamily.</text>
</comment>
<keyword evidence="8" id="KW-0547">Nucleotide-binding</keyword>
<dbReference type="GO" id="GO:0005024">
    <property type="term" value="F:transforming growth factor beta receptor activity"/>
    <property type="evidence" value="ECO:0007669"/>
    <property type="project" value="TreeGrafter"/>
</dbReference>
<dbReference type="Ensembl" id="ENSLBET00000020781.1">
    <property type="protein sequence ID" value="ENSLBEP00000019710.1"/>
    <property type="gene ID" value="ENSLBEG00000015150.1"/>
</dbReference>
<dbReference type="Gene3D" id="3.30.200.20">
    <property type="entry name" value="Phosphorylase Kinase, domain 1"/>
    <property type="match status" value="1"/>
</dbReference>
<dbReference type="Gene3D" id="1.10.510.10">
    <property type="entry name" value="Transferase(Phosphotransferase) domain 1"/>
    <property type="match status" value="1"/>
</dbReference>
<comment type="subcellular location">
    <subcellularLocation>
        <location evidence="1">Membrane</location>
        <topology evidence="1">Single-pass type I membrane protein</topology>
    </subcellularLocation>
</comment>
<reference evidence="16" key="1">
    <citation type="submission" date="2025-08" db="UniProtKB">
        <authorList>
            <consortium name="Ensembl"/>
        </authorList>
    </citation>
    <scope>IDENTIFICATION</scope>
</reference>
<dbReference type="InterPro" id="IPR000333">
    <property type="entry name" value="TGFB_receptor"/>
</dbReference>
<keyword evidence="13" id="KW-0675">Receptor</keyword>
<evidence type="ECO:0000259" key="15">
    <source>
        <dbReference type="PROSITE" id="PS50011"/>
    </source>
</evidence>
<evidence type="ECO:0000256" key="14">
    <source>
        <dbReference type="SAM" id="Phobius"/>
    </source>
</evidence>
<evidence type="ECO:0000256" key="7">
    <source>
        <dbReference type="ARBA" id="ARBA00022729"/>
    </source>
</evidence>
<keyword evidence="4" id="KW-0723">Serine/threonine-protein kinase</keyword>
<dbReference type="InterPro" id="IPR001245">
    <property type="entry name" value="Ser-Thr/Tyr_kinase_cat_dom"/>
</dbReference>
<evidence type="ECO:0000256" key="13">
    <source>
        <dbReference type="ARBA" id="ARBA00023170"/>
    </source>
</evidence>
<evidence type="ECO:0000256" key="10">
    <source>
        <dbReference type="ARBA" id="ARBA00022840"/>
    </source>
</evidence>
<keyword evidence="5" id="KW-0808">Transferase</keyword>
<accession>A0A3Q3MHK3</accession>
<keyword evidence="12 14" id="KW-0472">Membrane</keyword>
<dbReference type="Proteomes" id="UP000261660">
    <property type="component" value="Unplaced"/>
</dbReference>
<dbReference type="PANTHER" id="PTHR23255">
    <property type="entry name" value="TRANSFORMING GROWTH FACTOR-BETA RECEPTOR TYPE I AND II"/>
    <property type="match status" value="1"/>
</dbReference>
<evidence type="ECO:0000256" key="3">
    <source>
        <dbReference type="ARBA" id="ARBA00012401"/>
    </source>
</evidence>
<dbReference type="SUPFAM" id="SSF56112">
    <property type="entry name" value="Protein kinase-like (PK-like)"/>
    <property type="match status" value="1"/>
</dbReference>
<feature type="transmembrane region" description="Helical" evidence="14">
    <location>
        <begin position="192"/>
        <end position="212"/>
    </location>
</feature>
<keyword evidence="7" id="KW-0732">Signal</keyword>
<dbReference type="GO" id="GO:0030509">
    <property type="term" value="P:BMP signaling pathway"/>
    <property type="evidence" value="ECO:0007669"/>
    <property type="project" value="TreeGrafter"/>
</dbReference>
<keyword evidence="9" id="KW-0418">Kinase</keyword>
<protein>
    <recommendedName>
        <fullName evidence="3">receptor protein serine/threonine kinase</fullName>
        <ecNumber evidence="3">2.7.11.30</ecNumber>
    </recommendedName>
</protein>
<dbReference type="InterPro" id="IPR011009">
    <property type="entry name" value="Kinase-like_dom_sf"/>
</dbReference>
<keyword evidence="17" id="KW-1185">Reference proteome</keyword>
<evidence type="ECO:0000256" key="6">
    <source>
        <dbReference type="ARBA" id="ARBA00022692"/>
    </source>
</evidence>
<dbReference type="STRING" id="56723.ENSLBEP00000019710"/>
<proteinExistence type="inferred from homology"/>
<dbReference type="AlphaFoldDB" id="A0A3Q3MHK3"/>
<dbReference type="EC" id="2.7.11.30" evidence="3"/>
<keyword evidence="11 14" id="KW-1133">Transmembrane helix</keyword>
<sequence length="557" mass="62231">MKSLNKQLYRCIVCPRVDYRCVAVGVMPGNVGNSSHIPRTDKVSSSAGRSLRVTMIPQQWQLILAVECIVFCICSQSFLQKRHCAFQVSPQNNKYTAAGNVSGTVQLCENTQCCVGYFLIVDGQPKVDLLACDVAEKSCPDEICKAQTRFNGRVLKCVCNTDFCNSNITLTTETEMPQPTSSFSTDEIVKTAAIILVGIVLALCCMIAAANWRGFFKEKKNLPPFDDNSFTRLCSCQTTQTSEIITSDIELQQIVSCGHFATVWKGEYHGFVVAVKVFPVGWKEKWTAEKEVYELPLMKHAGIVPFLGAGRKLDGGSWLMVLQFPEHGSLHSFLSKHTSTWMLSLKLCQSLSQGLSYLHSDLHRHDVHKPPVAHRDLSSFNVLVRADRTCVLCDFGSSTILRSCSGQKQLQSHATKIESHAQLGTLRYMSPEVLEGSINLSNTWCLLQGDIYALGLLLWEIWMCCTDLFQGDTVAHHLLPYESELGVKVTLENLIQHVCYMDKRPSIPRHWDLLPQGPVLQELLADCWDCDPDARLTAQCVAERLDRLASLQSHFSQ</sequence>
<evidence type="ECO:0000256" key="9">
    <source>
        <dbReference type="ARBA" id="ARBA00022777"/>
    </source>
</evidence>
<evidence type="ECO:0000256" key="1">
    <source>
        <dbReference type="ARBA" id="ARBA00004479"/>
    </source>
</evidence>
<evidence type="ECO:0000313" key="16">
    <source>
        <dbReference type="Ensembl" id="ENSLBEP00000019710.1"/>
    </source>
</evidence>
<reference evidence="16" key="2">
    <citation type="submission" date="2025-09" db="UniProtKB">
        <authorList>
            <consortium name="Ensembl"/>
        </authorList>
    </citation>
    <scope>IDENTIFICATION</scope>
</reference>
<evidence type="ECO:0000256" key="5">
    <source>
        <dbReference type="ARBA" id="ARBA00022679"/>
    </source>
</evidence>
<dbReference type="GeneTree" id="ENSGT00940000160885"/>